<dbReference type="EMBL" id="FOYS01000005">
    <property type="protein sequence ID" value="SFR63534.1"/>
    <property type="molecule type" value="Genomic_DNA"/>
</dbReference>
<evidence type="ECO:0000313" key="2">
    <source>
        <dbReference type="Proteomes" id="UP000243250"/>
    </source>
</evidence>
<evidence type="ECO:0000313" key="1">
    <source>
        <dbReference type="EMBL" id="SFR63534.1"/>
    </source>
</evidence>
<keyword evidence="2" id="KW-1185">Reference proteome</keyword>
<dbReference type="AlphaFoldDB" id="A0A1I6IA75"/>
<dbReference type="RefSeq" id="WP_175501557.1">
    <property type="nucleotide sequence ID" value="NZ_FOYS01000005.1"/>
</dbReference>
<proteinExistence type="predicted"/>
<accession>A0A1I6IA75</accession>
<dbReference type="Proteomes" id="UP000243250">
    <property type="component" value="Unassembled WGS sequence"/>
</dbReference>
<dbReference type="OrthoDB" id="233296at2157"/>
<gene>
    <name evidence="1" type="ORF">SAMN04488124_2915</name>
</gene>
<organism evidence="1 2">
    <name type="scientific">Halogeometricum limi</name>
    <dbReference type="NCBI Taxonomy" id="555875"/>
    <lineage>
        <taxon>Archaea</taxon>
        <taxon>Methanobacteriati</taxon>
        <taxon>Methanobacteriota</taxon>
        <taxon>Stenosarchaea group</taxon>
        <taxon>Halobacteria</taxon>
        <taxon>Halobacteriales</taxon>
        <taxon>Haloferacaceae</taxon>
        <taxon>Halogeometricum</taxon>
    </lineage>
</organism>
<reference evidence="2" key="1">
    <citation type="submission" date="2016-10" db="EMBL/GenBank/DDBJ databases">
        <authorList>
            <person name="Varghese N."/>
            <person name="Submissions S."/>
        </authorList>
    </citation>
    <scope>NUCLEOTIDE SEQUENCE [LARGE SCALE GENOMIC DNA]</scope>
    <source>
        <strain evidence="2">CGMCC 1.8711</strain>
    </source>
</reference>
<name>A0A1I6IA75_9EURY</name>
<sequence>MDDAEEPDDTPFADLTSYCEFGPERVYVYLAVARTKENEGLTQGTEVTF</sequence>
<protein>
    <submittedName>
        <fullName evidence="1">Uncharacterized protein</fullName>
    </submittedName>
</protein>